<dbReference type="Gene3D" id="1.10.10.60">
    <property type="entry name" value="Homeodomain-like"/>
    <property type="match status" value="1"/>
</dbReference>
<evidence type="ECO:0000256" key="2">
    <source>
        <dbReference type="ARBA" id="ARBA00023125"/>
    </source>
</evidence>
<dbReference type="Proteomes" id="UP000291483">
    <property type="component" value="Unassembled WGS sequence"/>
</dbReference>
<dbReference type="InterPro" id="IPR018062">
    <property type="entry name" value="HTH_AraC-typ_CS"/>
</dbReference>
<accession>A0A4Q8AIK4</accession>
<dbReference type="PROSITE" id="PS01124">
    <property type="entry name" value="HTH_ARAC_FAMILY_2"/>
    <property type="match status" value="1"/>
</dbReference>
<evidence type="ECO:0000313" key="5">
    <source>
        <dbReference type="EMBL" id="RZU64277.1"/>
    </source>
</evidence>
<organism evidence="5 6">
    <name type="scientific">Microterricola gilva</name>
    <dbReference type="NCBI Taxonomy" id="393267"/>
    <lineage>
        <taxon>Bacteria</taxon>
        <taxon>Bacillati</taxon>
        <taxon>Actinomycetota</taxon>
        <taxon>Actinomycetes</taxon>
        <taxon>Micrococcales</taxon>
        <taxon>Microbacteriaceae</taxon>
        <taxon>Microterricola</taxon>
    </lineage>
</organism>
<gene>
    <name evidence="5" type="ORF">EV379_0571</name>
</gene>
<dbReference type="Pfam" id="PF02311">
    <property type="entry name" value="AraC_binding"/>
    <property type="match status" value="1"/>
</dbReference>
<dbReference type="SUPFAM" id="SSF51215">
    <property type="entry name" value="Regulatory protein AraC"/>
    <property type="match status" value="1"/>
</dbReference>
<dbReference type="Pfam" id="PF12833">
    <property type="entry name" value="HTH_18"/>
    <property type="match status" value="1"/>
</dbReference>
<evidence type="ECO:0000256" key="1">
    <source>
        <dbReference type="ARBA" id="ARBA00023015"/>
    </source>
</evidence>
<dbReference type="InterPro" id="IPR009057">
    <property type="entry name" value="Homeodomain-like_sf"/>
</dbReference>
<dbReference type="PROSITE" id="PS00041">
    <property type="entry name" value="HTH_ARAC_FAMILY_1"/>
    <property type="match status" value="1"/>
</dbReference>
<dbReference type="PANTHER" id="PTHR43280:SF2">
    <property type="entry name" value="HTH-TYPE TRANSCRIPTIONAL REGULATOR EXSA"/>
    <property type="match status" value="1"/>
</dbReference>
<reference evidence="5 6" key="1">
    <citation type="submission" date="2019-02" db="EMBL/GenBank/DDBJ databases">
        <title>Sequencing the genomes of 1000 actinobacteria strains.</title>
        <authorList>
            <person name="Klenk H.-P."/>
        </authorList>
    </citation>
    <scope>NUCLEOTIDE SEQUENCE [LARGE SCALE GENOMIC DNA]</scope>
    <source>
        <strain evidence="5 6">DSM 18319</strain>
    </source>
</reference>
<evidence type="ECO:0000256" key="3">
    <source>
        <dbReference type="ARBA" id="ARBA00023163"/>
    </source>
</evidence>
<evidence type="ECO:0000259" key="4">
    <source>
        <dbReference type="PROSITE" id="PS01124"/>
    </source>
</evidence>
<dbReference type="AlphaFoldDB" id="A0A4Q8AIK4"/>
<sequence>MDDWAEYTNPLGVLRDFGLSCLGAGEQADATAGFESRHLDSHALVIITSGSGSYRDRRTGAAGIAVHAPAILSITPGTEHGYAPDAAGWSESWLLVTGSGVQPYTRLGLFDRTRPVLPLRELPALGTEFAELRAALGAADPIAPFAASALCHRILVAVAASIRPADPTAAAARATAAFVESATLEISMDERARRLGLGIAELREAVRTVTGSTPIELLVQSRIRMARQLLVDTELPVSRIAELVGYADAAYFSRLFARRTGVSPSRHRAQFTRGRTTA</sequence>
<name>A0A4Q8AIK4_9MICO</name>
<dbReference type="RefSeq" id="WP_165397272.1">
    <property type="nucleotide sequence ID" value="NZ_SHLC01000001.1"/>
</dbReference>
<proteinExistence type="predicted"/>
<dbReference type="EMBL" id="SHLC01000001">
    <property type="protein sequence ID" value="RZU64277.1"/>
    <property type="molecule type" value="Genomic_DNA"/>
</dbReference>
<dbReference type="PANTHER" id="PTHR43280">
    <property type="entry name" value="ARAC-FAMILY TRANSCRIPTIONAL REGULATOR"/>
    <property type="match status" value="1"/>
</dbReference>
<evidence type="ECO:0000313" key="6">
    <source>
        <dbReference type="Proteomes" id="UP000291483"/>
    </source>
</evidence>
<keyword evidence="1" id="KW-0805">Transcription regulation</keyword>
<keyword evidence="2 5" id="KW-0238">DNA-binding</keyword>
<protein>
    <submittedName>
        <fullName evidence="5">AraC-like DNA-binding protein</fullName>
    </submittedName>
</protein>
<dbReference type="GO" id="GO:0003700">
    <property type="term" value="F:DNA-binding transcription factor activity"/>
    <property type="evidence" value="ECO:0007669"/>
    <property type="project" value="InterPro"/>
</dbReference>
<dbReference type="InterPro" id="IPR037923">
    <property type="entry name" value="HTH-like"/>
</dbReference>
<dbReference type="GO" id="GO:0043565">
    <property type="term" value="F:sequence-specific DNA binding"/>
    <property type="evidence" value="ECO:0007669"/>
    <property type="project" value="InterPro"/>
</dbReference>
<dbReference type="SUPFAM" id="SSF46689">
    <property type="entry name" value="Homeodomain-like"/>
    <property type="match status" value="1"/>
</dbReference>
<dbReference type="PRINTS" id="PR00032">
    <property type="entry name" value="HTHARAC"/>
</dbReference>
<dbReference type="InterPro" id="IPR003313">
    <property type="entry name" value="AraC-bd"/>
</dbReference>
<keyword evidence="6" id="KW-1185">Reference proteome</keyword>
<keyword evidence="3" id="KW-0804">Transcription</keyword>
<dbReference type="SMART" id="SM00342">
    <property type="entry name" value="HTH_ARAC"/>
    <property type="match status" value="1"/>
</dbReference>
<dbReference type="InterPro" id="IPR020449">
    <property type="entry name" value="Tscrpt_reg_AraC-type_HTH"/>
</dbReference>
<feature type="domain" description="HTH araC/xylS-type" evidence="4">
    <location>
        <begin position="172"/>
        <end position="270"/>
    </location>
</feature>
<comment type="caution">
    <text evidence="5">The sequence shown here is derived from an EMBL/GenBank/DDBJ whole genome shotgun (WGS) entry which is preliminary data.</text>
</comment>
<dbReference type="InterPro" id="IPR018060">
    <property type="entry name" value="HTH_AraC"/>
</dbReference>